<gene>
    <name evidence="1" type="ORF">DFH94DRAFT_738363</name>
</gene>
<evidence type="ECO:0000313" key="2">
    <source>
        <dbReference type="Proteomes" id="UP000759537"/>
    </source>
</evidence>
<dbReference type="AlphaFoldDB" id="A0A9P5MXF4"/>
<keyword evidence="2" id="KW-1185">Reference proteome</keyword>
<protein>
    <submittedName>
        <fullName evidence="1">Uncharacterized protein</fullName>
    </submittedName>
</protein>
<comment type="caution">
    <text evidence="1">The sequence shown here is derived from an EMBL/GenBank/DDBJ whole genome shotgun (WGS) entry which is preliminary data.</text>
</comment>
<accession>A0A9P5MXF4</accession>
<evidence type="ECO:0000313" key="1">
    <source>
        <dbReference type="EMBL" id="KAF8481155.1"/>
    </source>
</evidence>
<proteinExistence type="predicted"/>
<name>A0A9P5MXF4_9AGAM</name>
<sequence>MDSATDTDSEADHLAVAPYPTRMALSPSFASPPAYKSSKLKDVHAALQELCTVETSLLVKDITYANNIQRACMALVCAVRELSIPDSNNRDGLMEVFKEITSEHFLAKLLAYRREFLYVGVLSASLKGALVSWVDVILANIAMTSVCIASDTAGVDGMKHTLAGREEDEAIRAASQLPYTWPEMLDLLTSNIASCTVLRLSLRLTFAAYVIHPQLSGMQSRAVRVDSTNRFTPSWLTKVTRTYLSRIFPTDSVVPEYNGDDSFEWSPRDRTVFAMILVLFSVAKETNHSIVQTPCKFPYVFPLEVLCLIRAIIYPDPRVTLGSALFPFARPDGAQIVLLCWGQVAPWSWAIWNDTRFADMELITQLTAVWICHADTLRLRMRCMRHHNWQRLLLRASETSSSDASFVITELLHNVTLSSLHDPGKTSTMWSNLLLRTCWWTAQLIDLLYSCRMHDWKHVLRGPRSAH</sequence>
<dbReference type="OrthoDB" id="3233180at2759"/>
<organism evidence="1 2">
    <name type="scientific">Russula ochroleuca</name>
    <dbReference type="NCBI Taxonomy" id="152965"/>
    <lineage>
        <taxon>Eukaryota</taxon>
        <taxon>Fungi</taxon>
        <taxon>Dikarya</taxon>
        <taxon>Basidiomycota</taxon>
        <taxon>Agaricomycotina</taxon>
        <taxon>Agaricomycetes</taxon>
        <taxon>Russulales</taxon>
        <taxon>Russulaceae</taxon>
        <taxon>Russula</taxon>
    </lineage>
</organism>
<dbReference type="Proteomes" id="UP000759537">
    <property type="component" value="Unassembled WGS sequence"/>
</dbReference>
<reference evidence="1" key="2">
    <citation type="journal article" date="2020" name="Nat. Commun.">
        <title>Large-scale genome sequencing of mycorrhizal fungi provides insights into the early evolution of symbiotic traits.</title>
        <authorList>
            <person name="Miyauchi S."/>
            <person name="Kiss E."/>
            <person name="Kuo A."/>
            <person name="Drula E."/>
            <person name="Kohler A."/>
            <person name="Sanchez-Garcia M."/>
            <person name="Morin E."/>
            <person name="Andreopoulos B."/>
            <person name="Barry K.W."/>
            <person name="Bonito G."/>
            <person name="Buee M."/>
            <person name="Carver A."/>
            <person name="Chen C."/>
            <person name="Cichocki N."/>
            <person name="Clum A."/>
            <person name="Culley D."/>
            <person name="Crous P.W."/>
            <person name="Fauchery L."/>
            <person name="Girlanda M."/>
            <person name="Hayes R.D."/>
            <person name="Keri Z."/>
            <person name="LaButti K."/>
            <person name="Lipzen A."/>
            <person name="Lombard V."/>
            <person name="Magnuson J."/>
            <person name="Maillard F."/>
            <person name="Murat C."/>
            <person name="Nolan M."/>
            <person name="Ohm R.A."/>
            <person name="Pangilinan J."/>
            <person name="Pereira M.F."/>
            <person name="Perotto S."/>
            <person name="Peter M."/>
            <person name="Pfister S."/>
            <person name="Riley R."/>
            <person name="Sitrit Y."/>
            <person name="Stielow J.B."/>
            <person name="Szollosi G."/>
            <person name="Zifcakova L."/>
            <person name="Stursova M."/>
            <person name="Spatafora J.W."/>
            <person name="Tedersoo L."/>
            <person name="Vaario L.M."/>
            <person name="Yamada A."/>
            <person name="Yan M."/>
            <person name="Wang P."/>
            <person name="Xu J."/>
            <person name="Bruns T."/>
            <person name="Baldrian P."/>
            <person name="Vilgalys R."/>
            <person name="Dunand C."/>
            <person name="Henrissat B."/>
            <person name="Grigoriev I.V."/>
            <person name="Hibbett D."/>
            <person name="Nagy L.G."/>
            <person name="Martin F.M."/>
        </authorList>
    </citation>
    <scope>NUCLEOTIDE SEQUENCE</scope>
    <source>
        <strain evidence="1">Prilba</strain>
    </source>
</reference>
<dbReference type="EMBL" id="WHVB01000007">
    <property type="protein sequence ID" value="KAF8481155.1"/>
    <property type="molecule type" value="Genomic_DNA"/>
</dbReference>
<reference evidence="1" key="1">
    <citation type="submission" date="2019-10" db="EMBL/GenBank/DDBJ databases">
        <authorList>
            <consortium name="DOE Joint Genome Institute"/>
            <person name="Kuo A."/>
            <person name="Miyauchi S."/>
            <person name="Kiss E."/>
            <person name="Drula E."/>
            <person name="Kohler A."/>
            <person name="Sanchez-Garcia M."/>
            <person name="Andreopoulos B."/>
            <person name="Barry K.W."/>
            <person name="Bonito G."/>
            <person name="Buee M."/>
            <person name="Carver A."/>
            <person name="Chen C."/>
            <person name="Cichocki N."/>
            <person name="Clum A."/>
            <person name="Culley D."/>
            <person name="Crous P.W."/>
            <person name="Fauchery L."/>
            <person name="Girlanda M."/>
            <person name="Hayes R."/>
            <person name="Keri Z."/>
            <person name="LaButti K."/>
            <person name="Lipzen A."/>
            <person name="Lombard V."/>
            <person name="Magnuson J."/>
            <person name="Maillard F."/>
            <person name="Morin E."/>
            <person name="Murat C."/>
            <person name="Nolan M."/>
            <person name="Ohm R."/>
            <person name="Pangilinan J."/>
            <person name="Pereira M."/>
            <person name="Perotto S."/>
            <person name="Peter M."/>
            <person name="Riley R."/>
            <person name="Sitrit Y."/>
            <person name="Stielow B."/>
            <person name="Szollosi G."/>
            <person name="Zifcakova L."/>
            <person name="Stursova M."/>
            <person name="Spatafora J.W."/>
            <person name="Tedersoo L."/>
            <person name="Vaario L.-M."/>
            <person name="Yamada A."/>
            <person name="Yan M."/>
            <person name="Wang P."/>
            <person name="Xu J."/>
            <person name="Bruns T."/>
            <person name="Baldrian P."/>
            <person name="Vilgalys R."/>
            <person name="Henrissat B."/>
            <person name="Grigoriev I.V."/>
            <person name="Hibbett D."/>
            <person name="Nagy L.G."/>
            <person name="Martin F.M."/>
        </authorList>
    </citation>
    <scope>NUCLEOTIDE SEQUENCE</scope>
    <source>
        <strain evidence="1">Prilba</strain>
    </source>
</reference>